<organism evidence="4 5">
    <name type="scientific">Kipferlia bialata</name>
    <dbReference type="NCBI Taxonomy" id="797122"/>
    <lineage>
        <taxon>Eukaryota</taxon>
        <taxon>Metamonada</taxon>
        <taxon>Carpediemonas-like organisms</taxon>
        <taxon>Kipferlia</taxon>
    </lineage>
</organism>
<evidence type="ECO:0000259" key="3">
    <source>
        <dbReference type="PROSITE" id="PS50022"/>
    </source>
</evidence>
<name>A0A9K3GME7_9EUKA</name>
<gene>
    <name evidence="4" type="ORF">KIPB_009847</name>
</gene>
<dbReference type="Gene3D" id="1.20.5.340">
    <property type="match status" value="2"/>
</dbReference>
<reference evidence="4 5" key="1">
    <citation type="journal article" date="2018" name="PLoS ONE">
        <title>The draft genome of Kipferlia bialata reveals reductive genome evolution in fornicate parasites.</title>
        <authorList>
            <person name="Tanifuji G."/>
            <person name="Takabayashi S."/>
            <person name="Kume K."/>
            <person name="Takagi M."/>
            <person name="Nakayama T."/>
            <person name="Kamikawa R."/>
            <person name="Inagaki Y."/>
            <person name="Hashimoto T."/>
        </authorList>
    </citation>
    <scope>NUCLEOTIDE SEQUENCE [LARGE SCALE GENOMIC DNA]</scope>
    <source>
        <strain evidence="4">NY0173</strain>
    </source>
</reference>
<dbReference type="PROSITE" id="PS50022">
    <property type="entry name" value="FA58C_3"/>
    <property type="match status" value="1"/>
</dbReference>
<evidence type="ECO:0000256" key="1">
    <source>
        <dbReference type="SAM" id="Coils"/>
    </source>
</evidence>
<dbReference type="Pfam" id="PF00754">
    <property type="entry name" value="F5_F8_type_C"/>
    <property type="match status" value="1"/>
</dbReference>
<feature type="coiled-coil region" evidence="1">
    <location>
        <begin position="37"/>
        <end position="64"/>
    </location>
</feature>
<accession>A0A9K3GME7</accession>
<protein>
    <recommendedName>
        <fullName evidence="3">F5/8 type C domain-containing protein</fullName>
    </recommendedName>
</protein>
<dbReference type="InterPro" id="IPR008979">
    <property type="entry name" value="Galactose-bd-like_sf"/>
</dbReference>
<dbReference type="AlphaFoldDB" id="A0A9K3GME7"/>
<feature type="transmembrane region" description="Helical" evidence="2">
    <location>
        <begin position="67"/>
        <end position="90"/>
    </location>
</feature>
<dbReference type="EMBL" id="BDIP01003467">
    <property type="protein sequence ID" value="GIQ87746.1"/>
    <property type="molecule type" value="Genomic_DNA"/>
</dbReference>
<evidence type="ECO:0000256" key="2">
    <source>
        <dbReference type="SAM" id="Phobius"/>
    </source>
</evidence>
<proteinExistence type="predicted"/>
<keyword evidence="2" id="KW-1133">Transmembrane helix</keyword>
<feature type="domain" description="F5/8 type C" evidence="3">
    <location>
        <begin position="325"/>
        <end position="477"/>
    </location>
</feature>
<dbReference type="InterPro" id="IPR000421">
    <property type="entry name" value="FA58C"/>
</dbReference>
<keyword evidence="1" id="KW-0175">Coiled coil</keyword>
<dbReference type="Gene3D" id="2.60.120.260">
    <property type="entry name" value="Galactose-binding domain-like"/>
    <property type="match status" value="1"/>
</dbReference>
<keyword evidence="2" id="KW-0812">Transmembrane</keyword>
<dbReference type="Proteomes" id="UP000265618">
    <property type="component" value="Unassembled WGS sequence"/>
</dbReference>
<evidence type="ECO:0000313" key="4">
    <source>
        <dbReference type="EMBL" id="GIQ87746.1"/>
    </source>
</evidence>
<keyword evidence="5" id="KW-1185">Reference proteome</keyword>
<comment type="caution">
    <text evidence="4">The sequence shown here is derived from an EMBL/GenBank/DDBJ whole genome shotgun (WGS) entry which is preliminary data.</text>
</comment>
<dbReference type="OrthoDB" id="6369184at2759"/>
<dbReference type="SUPFAM" id="SSF49785">
    <property type="entry name" value="Galactose-binding domain-like"/>
    <property type="match status" value="1"/>
</dbReference>
<sequence length="478" mass="50958">MADHPAVVYVDGVTPTLGYSPDISNECAPTSHSATSVSELSTRLDVLDKTLEEYKGAVDTYRKRNTLVLLGAVVICVGTVVACVLISVAVRDSTDLYAVQTRVGTLSETLSDLSVEVAELEYTLSSDLADVSAVLASQSSDMHAVSATLSTHDTSIALVSNDVFDLQTRHAVSESDISSVEGSLSSLMADVDALGDSVSLSQLETDINSLRATTDTLTASVTSHSASLVTLRTSADSVQSDVDTLSSSLDTLSSSVTTQTTSLSTLSSYIDSVQSDVDTVGAYAVPGLPFPDVKAVLMQGVTVAVPFYLRSTHSTADAALAAVQATFTGVSVVEAIETDAAQVRFSSAVTLEGWNHDSEYALRIQGLTNAKCWHALNTNDGQYASVSFARPTLVGGVATAGRLGHDYYVTQYRLEYFDPSAYEWVSMDAERDSFQGNTDDSGIVLHTFKEPVVADRLRLTVETFHSWVSMRLEVYILQ</sequence>
<evidence type="ECO:0000313" key="5">
    <source>
        <dbReference type="Proteomes" id="UP000265618"/>
    </source>
</evidence>
<dbReference type="PANTHER" id="PTHR24543">
    <property type="entry name" value="MULTICOPPER OXIDASE-RELATED"/>
    <property type="match status" value="1"/>
</dbReference>
<keyword evidence="2" id="KW-0472">Membrane</keyword>